<sequence length="165" mass="17999">MAGPRSEARRYALLALYQWQLSAQAPAEVVRYFLDDPAWAAAVAEDLLGEPVDADADTLTPVRYNPQLFSELVRGAAEHADAIDDALRPYLDRSVTSLDPVERNILRIGAFELLYSPQLPVGVIINEAVNLAKEFGATEGHRYVNGVLDKLARQARSQAPAAGGR</sequence>
<organism evidence="8 9">
    <name type="scientific">Thiohalocapsa halophila</name>
    <dbReference type="NCBI Taxonomy" id="69359"/>
    <lineage>
        <taxon>Bacteria</taxon>
        <taxon>Pseudomonadati</taxon>
        <taxon>Pseudomonadota</taxon>
        <taxon>Gammaproteobacteria</taxon>
        <taxon>Chromatiales</taxon>
        <taxon>Chromatiaceae</taxon>
        <taxon>Thiohalocapsa</taxon>
    </lineage>
</organism>
<evidence type="ECO:0000256" key="2">
    <source>
        <dbReference type="ARBA" id="ARBA00022814"/>
    </source>
</evidence>
<dbReference type="Proteomes" id="UP000748752">
    <property type="component" value="Unassembled WGS sequence"/>
</dbReference>
<dbReference type="Pfam" id="PF01029">
    <property type="entry name" value="NusB"/>
    <property type="match status" value="1"/>
</dbReference>
<dbReference type="PANTHER" id="PTHR11078">
    <property type="entry name" value="N UTILIZATION SUBSTANCE PROTEIN B-RELATED"/>
    <property type="match status" value="1"/>
</dbReference>
<comment type="similarity">
    <text evidence="1 6">Belongs to the NusB family.</text>
</comment>
<evidence type="ECO:0000256" key="5">
    <source>
        <dbReference type="ARBA" id="ARBA00023163"/>
    </source>
</evidence>
<evidence type="ECO:0000259" key="7">
    <source>
        <dbReference type="Pfam" id="PF01029"/>
    </source>
</evidence>
<keyword evidence="4 6" id="KW-0805">Transcription regulation</keyword>
<evidence type="ECO:0000256" key="6">
    <source>
        <dbReference type="HAMAP-Rule" id="MF_00073"/>
    </source>
</evidence>
<keyword evidence="9" id="KW-1185">Reference proteome</keyword>
<comment type="function">
    <text evidence="6">Involved in transcription antitermination. Required for transcription of ribosomal RNA (rRNA) genes. Binds specifically to the boxA antiterminator sequence of the ribosomal RNA (rrn) operons.</text>
</comment>
<keyword evidence="3 6" id="KW-0694">RNA-binding</keyword>
<evidence type="ECO:0000256" key="1">
    <source>
        <dbReference type="ARBA" id="ARBA00005952"/>
    </source>
</evidence>
<keyword evidence="2 6" id="KW-0889">Transcription antitermination</keyword>
<feature type="domain" description="NusB/RsmB/TIM44" evidence="7">
    <location>
        <begin position="7"/>
        <end position="153"/>
    </location>
</feature>
<dbReference type="InterPro" id="IPR011605">
    <property type="entry name" value="NusB_fam"/>
</dbReference>
<dbReference type="PANTHER" id="PTHR11078:SF3">
    <property type="entry name" value="ANTITERMINATION NUSB DOMAIN-CONTAINING PROTEIN"/>
    <property type="match status" value="1"/>
</dbReference>
<name>A0ABS1CCZ3_9GAMM</name>
<evidence type="ECO:0000313" key="8">
    <source>
        <dbReference type="EMBL" id="MBK1629762.1"/>
    </source>
</evidence>
<evidence type="ECO:0000313" key="9">
    <source>
        <dbReference type="Proteomes" id="UP000748752"/>
    </source>
</evidence>
<dbReference type="RefSeq" id="WP_200234050.1">
    <property type="nucleotide sequence ID" value="NZ_NRRV01000005.1"/>
</dbReference>
<dbReference type="HAMAP" id="MF_00073">
    <property type="entry name" value="NusB"/>
    <property type="match status" value="1"/>
</dbReference>
<keyword evidence="5 6" id="KW-0804">Transcription</keyword>
<dbReference type="InterPro" id="IPR006027">
    <property type="entry name" value="NusB_RsmB_TIM44"/>
</dbReference>
<dbReference type="EMBL" id="NRRV01000005">
    <property type="protein sequence ID" value="MBK1629762.1"/>
    <property type="molecule type" value="Genomic_DNA"/>
</dbReference>
<comment type="caution">
    <text evidence="8">The sequence shown here is derived from an EMBL/GenBank/DDBJ whole genome shotgun (WGS) entry which is preliminary data.</text>
</comment>
<dbReference type="SUPFAM" id="SSF48013">
    <property type="entry name" value="NusB-like"/>
    <property type="match status" value="1"/>
</dbReference>
<proteinExistence type="inferred from homology"/>
<protein>
    <recommendedName>
        <fullName evidence="6">Transcription antitermination protein NusB</fullName>
    </recommendedName>
    <alternativeName>
        <fullName evidence="6">Antitermination factor NusB</fullName>
    </alternativeName>
</protein>
<evidence type="ECO:0000256" key="3">
    <source>
        <dbReference type="ARBA" id="ARBA00022884"/>
    </source>
</evidence>
<dbReference type="InterPro" id="IPR035926">
    <property type="entry name" value="NusB-like_sf"/>
</dbReference>
<gene>
    <name evidence="6" type="primary">nusB</name>
    <name evidence="8" type="ORF">CKO31_03200</name>
</gene>
<reference evidence="8 9" key="1">
    <citation type="journal article" date="2020" name="Microorganisms">
        <title>Osmotic Adaptation and Compatible Solute Biosynthesis of Phototrophic Bacteria as Revealed from Genome Analyses.</title>
        <authorList>
            <person name="Imhoff J.F."/>
            <person name="Rahn T."/>
            <person name="Kunzel S."/>
            <person name="Keller A."/>
            <person name="Neulinger S.C."/>
        </authorList>
    </citation>
    <scope>NUCLEOTIDE SEQUENCE [LARGE SCALE GENOMIC DNA]</scope>
    <source>
        <strain evidence="8 9">DSM 6210</strain>
    </source>
</reference>
<accession>A0ABS1CCZ3</accession>
<dbReference type="Gene3D" id="1.10.940.10">
    <property type="entry name" value="NusB-like"/>
    <property type="match status" value="1"/>
</dbReference>
<evidence type="ECO:0000256" key="4">
    <source>
        <dbReference type="ARBA" id="ARBA00023015"/>
    </source>
</evidence>
<dbReference type="NCBIfam" id="TIGR01951">
    <property type="entry name" value="nusB"/>
    <property type="match status" value="1"/>
</dbReference>